<proteinExistence type="predicted"/>
<keyword evidence="1" id="KW-0812">Transmembrane</keyword>
<keyword evidence="1" id="KW-0472">Membrane</keyword>
<gene>
    <name evidence="2" type="ORF">DC094_20590</name>
</gene>
<keyword evidence="3" id="KW-1185">Reference proteome</keyword>
<comment type="caution">
    <text evidence="2">The sequence shown here is derived from an EMBL/GenBank/DDBJ whole genome shotgun (WGS) entry which is preliminary data.</text>
</comment>
<feature type="transmembrane region" description="Helical" evidence="1">
    <location>
        <begin position="38"/>
        <end position="58"/>
    </location>
</feature>
<evidence type="ECO:0000313" key="2">
    <source>
        <dbReference type="EMBL" id="PVZ63921.1"/>
    </source>
</evidence>
<organism evidence="2 3">
    <name type="scientific">Pelagibaculum spongiae</name>
    <dbReference type="NCBI Taxonomy" id="2080658"/>
    <lineage>
        <taxon>Bacteria</taxon>
        <taxon>Pseudomonadati</taxon>
        <taxon>Pseudomonadota</taxon>
        <taxon>Gammaproteobacteria</taxon>
        <taxon>Oceanospirillales</taxon>
        <taxon>Pelagibaculum</taxon>
    </lineage>
</organism>
<evidence type="ECO:0000256" key="1">
    <source>
        <dbReference type="SAM" id="Phobius"/>
    </source>
</evidence>
<reference evidence="2 3" key="1">
    <citation type="submission" date="2018-04" db="EMBL/GenBank/DDBJ databases">
        <title>Thalassorhabdus spongiae gen. nov., sp. nov., isolated from a marine sponge in South-West Iceland.</title>
        <authorList>
            <person name="Knobloch S."/>
            <person name="Daussin A."/>
            <person name="Johannsson R."/>
            <person name="Marteinsson V.T."/>
        </authorList>
    </citation>
    <scope>NUCLEOTIDE SEQUENCE [LARGE SCALE GENOMIC DNA]</scope>
    <source>
        <strain evidence="2 3">Hp12</strain>
    </source>
</reference>
<name>A0A2V1GVT7_9GAMM</name>
<evidence type="ECO:0000313" key="3">
    <source>
        <dbReference type="Proteomes" id="UP000244906"/>
    </source>
</evidence>
<accession>A0A2V1GVT7</accession>
<sequence length="96" mass="10601">MNCLRVLLSKYEETENNQKLIWSAVMSFKLSPKFSIKLWVRFSILLGTLILTGCAATGTTGTTEPNNLSLWDRGADCEGPFPARNGYQNCGLGKGR</sequence>
<dbReference type="Proteomes" id="UP000244906">
    <property type="component" value="Unassembled WGS sequence"/>
</dbReference>
<dbReference type="AlphaFoldDB" id="A0A2V1GVT7"/>
<dbReference type="EMBL" id="QDDL01000014">
    <property type="protein sequence ID" value="PVZ63921.1"/>
    <property type="molecule type" value="Genomic_DNA"/>
</dbReference>
<protein>
    <submittedName>
        <fullName evidence="2">Uncharacterized protein</fullName>
    </submittedName>
</protein>
<keyword evidence="1" id="KW-1133">Transmembrane helix</keyword>